<sequence length="688" mass="68423">MAATALAATSLLALPPAWAQVVDQPARTWGVGPADPTSASVGTPRVLAILPVGDRIVVGGTFDSVIDPAGNQYPAKNLAVFSASTGAADLSFAGSTNNTVTSLASDGQGTVFVGGTFGTVNGATRKGLAAVDVVTGALRPWAPSNVAPGQVDALAYRDGAVYAGGNFAAITDGSSSSKPFLAKVAAATGSVDTTWVPAPNDRVRALAVANDGTGRLFIGGDFASVSAKASTNKIAAVASTGAGAVDTTFRAGATNSRSYAPVFDLTSDATRVYAAVAGSGGACAALSATTGATLWSDHSNGNLQSVRLAGGLLYCAGHFSGTGSFLGQTRYKVAAVDPATGALNAFAPNVNSSQGPWALAADATHVYMGGDFSSISGVPQPHFAMFTDTAAQTPPLPPSSPTAAGSDGRVHLTWAPPSSDGGSMLLKYRVFRSTTPGGENLTKTPLATLSKTTFSFDDTTVTNGTTYYYVVLATNALGAGPASTEVSATPRGSVVVTPPGAPTGLAATTPPGLVHLTWNAPVNTGGAPVTSYRVYRGLAPGQEDLGTPIGTSTTTSFDDAAVTSGTSYSYVVTAVNSAGQGPASSEVTATAGSGPAVPPGQPQLTGSLGPGPSAVLQWTIPSDGGSPITKYVVIKDSVRLVTLSATQGGPTSYTDTTLARGTSSVYQVKAVNAVGSGPLSAKVTVTAP</sequence>
<dbReference type="Gene3D" id="2.60.40.10">
    <property type="entry name" value="Immunoglobulins"/>
    <property type="match status" value="3"/>
</dbReference>
<keyword evidence="5" id="KW-0732">Signal</keyword>
<keyword evidence="1" id="KW-0677">Repeat</keyword>
<keyword evidence="3" id="KW-0624">Polysaccharide degradation</keyword>
<evidence type="ECO:0000256" key="2">
    <source>
        <dbReference type="ARBA" id="ARBA00023295"/>
    </source>
</evidence>
<keyword evidence="2" id="KW-0326">Glycosidase</keyword>
<evidence type="ECO:0000256" key="5">
    <source>
        <dbReference type="SAM" id="SignalP"/>
    </source>
</evidence>
<name>A0ABP8Y8L1_9MICO</name>
<dbReference type="InterPro" id="IPR011047">
    <property type="entry name" value="Quinoprotein_ADH-like_sf"/>
</dbReference>
<accession>A0ABP8Y8L1</accession>
<dbReference type="Proteomes" id="UP001500556">
    <property type="component" value="Unassembled WGS sequence"/>
</dbReference>
<evidence type="ECO:0000313" key="8">
    <source>
        <dbReference type="Proteomes" id="UP001500556"/>
    </source>
</evidence>
<evidence type="ECO:0000256" key="1">
    <source>
        <dbReference type="ARBA" id="ARBA00022737"/>
    </source>
</evidence>
<evidence type="ECO:0000256" key="3">
    <source>
        <dbReference type="ARBA" id="ARBA00023326"/>
    </source>
</evidence>
<feature type="region of interest" description="Disordered" evidence="4">
    <location>
        <begin position="579"/>
        <end position="610"/>
    </location>
</feature>
<dbReference type="InterPro" id="IPR003961">
    <property type="entry name" value="FN3_dom"/>
</dbReference>
<dbReference type="SUPFAM" id="SSF49265">
    <property type="entry name" value="Fibronectin type III"/>
    <property type="match status" value="2"/>
</dbReference>
<evidence type="ECO:0000313" key="7">
    <source>
        <dbReference type="EMBL" id="GAA4722488.1"/>
    </source>
</evidence>
<dbReference type="PANTHER" id="PTHR13817:SF73">
    <property type="entry name" value="FIBRONECTIN TYPE-III DOMAIN-CONTAINING PROTEIN"/>
    <property type="match status" value="1"/>
</dbReference>
<dbReference type="InterPro" id="IPR036116">
    <property type="entry name" value="FN3_sf"/>
</dbReference>
<reference evidence="8" key="1">
    <citation type="journal article" date="2019" name="Int. J. Syst. Evol. Microbiol.">
        <title>The Global Catalogue of Microorganisms (GCM) 10K type strain sequencing project: providing services to taxonomists for standard genome sequencing and annotation.</title>
        <authorList>
            <consortium name="The Broad Institute Genomics Platform"/>
            <consortium name="The Broad Institute Genome Sequencing Center for Infectious Disease"/>
            <person name="Wu L."/>
            <person name="Ma J."/>
        </authorList>
    </citation>
    <scope>NUCLEOTIDE SEQUENCE [LARGE SCALE GENOMIC DNA]</scope>
    <source>
        <strain evidence="8">JCM 18961</strain>
    </source>
</reference>
<keyword evidence="3" id="KW-0119">Carbohydrate metabolism</keyword>
<feature type="domain" description="Fibronectin type-III" evidence="6">
    <location>
        <begin position="394"/>
        <end position="493"/>
    </location>
</feature>
<evidence type="ECO:0000259" key="6">
    <source>
        <dbReference type="PROSITE" id="PS50853"/>
    </source>
</evidence>
<feature type="domain" description="Fibronectin type-III" evidence="6">
    <location>
        <begin position="498"/>
        <end position="596"/>
    </location>
</feature>
<organism evidence="7 8">
    <name type="scientific">Pedococcus ginsenosidimutans</name>
    <dbReference type="NCBI Taxonomy" id="490570"/>
    <lineage>
        <taxon>Bacteria</taxon>
        <taxon>Bacillati</taxon>
        <taxon>Actinomycetota</taxon>
        <taxon>Actinomycetes</taxon>
        <taxon>Micrococcales</taxon>
        <taxon>Intrasporangiaceae</taxon>
        <taxon>Pedococcus</taxon>
    </lineage>
</organism>
<dbReference type="SMART" id="SM00060">
    <property type="entry name" value="FN3"/>
    <property type="match status" value="3"/>
</dbReference>
<keyword evidence="8" id="KW-1185">Reference proteome</keyword>
<gene>
    <name evidence="7" type="ORF">GCM10025782_20550</name>
</gene>
<dbReference type="InterPro" id="IPR013783">
    <property type="entry name" value="Ig-like_fold"/>
</dbReference>
<dbReference type="SUPFAM" id="SSF50998">
    <property type="entry name" value="Quinoprotein alcohol dehydrogenase-like"/>
    <property type="match status" value="1"/>
</dbReference>
<feature type="signal peptide" evidence="5">
    <location>
        <begin position="1"/>
        <end position="19"/>
    </location>
</feature>
<feature type="compositionally biased region" description="Polar residues" evidence="4">
    <location>
        <begin position="579"/>
        <end position="591"/>
    </location>
</feature>
<proteinExistence type="predicted"/>
<comment type="caution">
    <text evidence="7">The sequence shown here is derived from an EMBL/GenBank/DDBJ whole genome shotgun (WGS) entry which is preliminary data.</text>
</comment>
<keyword evidence="2" id="KW-0378">Hydrolase</keyword>
<dbReference type="PANTHER" id="PTHR13817">
    <property type="entry name" value="TITIN"/>
    <property type="match status" value="1"/>
</dbReference>
<dbReference type="CDD" id="cd00063">
    <property type="entry name" value="FN3"/>
    <property type="match status" value="3"/>
</dbReference>
<dbReference type="PROSITE" id="PS50853">
    <property type="entry name" value="FN3"/>
    <property type="match status" value="3"/>
</dbReference>
<dbReference type="InterPro" id="IPR050964">
    <property type="entry name" value="Striated_Muscle_Regulatory"/>
</dbReference>
<dbReference type="Pfam" id="PF00041">
    <property type="entry name" value="fn3"/>
    <property type="match status" value="3"/>
</dbReference>
<feature type="chain" id="PRO_5046691477" description="Fibronectin type-III domain-containing protein" evidence="5">
    <location>
        <begin position="20"/>
        <end position="688"/>
    </location>
</feature>
<evidence type="ECO:0000256" key="4">
    <source>
        <dbReference type="SAM" id="MobiDB-lite"/>
    </source>
</evidence>
<dbReference type="EMBL" id="BAABLO010000005">
    <property type="protein sequence ID" value="GAA4722488.1"/>
    <property type="molecule type" value="Genomic_DNA"/>
</dbReference>
<feature type="domain" description="Fibronectin type-III" evidence="6">
    <location>
        <begin position="598"/>
        <end position="688"/>
    </location>
</feature>
<protein>
    <recommendedName>
        <fullName evidence="6">Fibronectin type-III domain-containing protein</fullName>
    </recommendedName>
</protein>